<dbReference type="SMART" id="SM00325">
    <property type="entry name" value="RhoGEF"/>
    <property type="match status" value="1"/>
</dbReference>
<name>A0A6I8N489_ORNAN</name>
<dbReference type="InterPro" id="IPR000219">
    <property type="entry name" value="DH_dom"/>
</dbReference>
<protein>
    <recommendedName>
        <fullName evidence="6">Puratrophin-1</fullName>
    </recommendedName>
</protein>
<dbReference type="Ensembl" id="ENSOANT00000051927.1">
    <property type="protein sequence ID" value="ENSOANP00000035788.1"/>
    <property type="gene ID" value="ENSOANG00000036976.1"/>
</dbReference>
<dbReference type="GO" id="GO:0005085">
    <property type="term" value="F:guanyl-nucleotide exchange factor activity"/>
    <property type="evidence" value="ECO:0007669"/>
    <property type="project" value="InterPro"/>
</dbReference>
<dbReference type="PROSITE" id="PS50003">
    <property type="entry name" value="PH_DOMAIN"/>
    <property type="match status" value="1"/>
</dbReference>
<accession>A0A6I8N489</accession>
<reference evidence="4" key="2">
    <citation type="submission" date="2025-08" db="UniProtKB">
        <authorList>
            <consortium name="Ensembl"/>
        </authorList>
    </citation>
    <scope>IDENTIFICATION</scope>
    <source>
        <strain evidence="4">Glennie</strain>
    </source>
</reference>
<dbReference type="GeneTree" id="ENSGT00940000158845"/>
<dbReference type="Pfam" id="PF22697">
    <property type="entry name" value="SOS1_NGEF_PH"/>
    <property type="match status" value="1"/>
</dbReference>
<evidence type="ECO:0000259" key="2">
    <source>
        <dbReference type="PROSITE" id="PS50003"/>
    </source>
</evidence>
<evidence type="ECO:0000259" key="3">
    <source>
        <dbReference type="PROSITE" id="PS50010"/>
    </source>
</evidence>
<dbReference type="SMART" id="SM00233">
    <property type="entry name" value="PH"/>
    <property type="match status" value="1"/>
</dbReference>
<sequence length="975" mass="106692">MSTWNSFSGACPSGPSEQAEFPTLDSSSSTVPIMARDLPADLLASRVATLPGTRDKSGRAVVLISGHSPAWSSPHCSAHQLARLLLYLYSIPRPEVQELGLTVLMDFRRCCPPGSTFFSALGLLQVSHTQLSSCGHPRDVGLNCSPAPHQTKGGLLSRVPFTPSPRTLASDYPSSLASIPPAGSSVHLQATGQPPLGPQALIQRVLEDPRLGQLQKEGGATLARLKWGHPALTQSPDYRSAVDMATQLYGQVDVLLHQLVTLCNRRLRALELAQKLGEQAGALAEVGCLPRQGPFLGVLMLLKAQDTFWELDRAAQVGAEAALAQLSKWETSELGELGVPGAHLLSLRAQQSDFMGALNQQRQRLGDAVRFFHLLDQALAWAQEGQRVLAGLSGEDPGSTSELLAGQGAQRPTPGPAHFHEMEALAGQLGSGRALQQCHVAWTKCQDTQVAVEAALISQFTGSAGVPWCPGKLPLKKTQSFELALREKPQGRCHRTLSEPVHHGNVGVTIRGLEYLPGVPMPTCPLCVPLSLPRLQLIMEEMVATEREYVSALEYTVRNYVPELERPDLPQPLRGQRARLFGNLEKLSDFHRNFFLRELESCAQHPLRVANAFLRHREQFGMYALYTKNKPKSDVLMASHGNAFFKKKQQQLGDRLDLASYLLKPIQRMSKYALLLRELARACGEGREQGLEPEAGAAHDLVRFQLRHGNDLLAMDAISGCDVNLKEQGQLLRQDEFTIWGGRRKCRRRVFLFEELVLFSKPRRAPAGTEAFAYKRSFKTADIGLTESAGDSGLRFEIWFRRRKASDTFVLQAASADIKQAWTMDISSLLWRQAVRNKELRMAEMMSMGVGNKPFLDITPSEAAINDRSVDYIMKGRGPRTRASIAVSLFDHSSPYPGAPSSLPTSPSSCSLLGPLNLHLSGDPALLALGRPLCSTACLEEDETEPATEIGGQPSLSVYLWERGVGNGRGRNCGE</sequence>
<dbReference type="PANTHER" id="PTHR45845">
    <property type="entry name" value="RHO GUANINE NUCLEOTIDE EXCHANGE FACTOR-RELATED"/>
    <property type="match status" value="1"/>
</dbReference>
<dbReference type="Gene3D" id="1.20.900.10">
    <property type="entry name" value="Dbl homology (DH) domain"/>
    <property type="match status" value="1"/>
</dbReference>
<gene>
    <name evidence="4" type="primary">PLEKHG4</name>
</gene>
<dbReference type="FunCoup" id="A0A6I8N489">
    <property type="interactions" value="633"/>
</dbReference>
<reference evidence="4" key="3">
    <citation type="submission" date="2025-09" db="UniProtKB">
        <authorList>
            <consortium name="Ensembl"/>
        </authorList>
    </citation>
    <scope>IDENTIFICATION</scope>
    <source>
        <strain evidence="4">Glennie</strain>
    </source>
</reference>
<dbReference type="Gene3D" id="2.30.29.30">
    <property type="entry name" value="Pleckstrin-homology domain (PH domain)/Phosphotyrosine-binding domain (PTB)"/>
    <property type="match status" value="1"/>
</dbReference>
<organism evidence="4 5">
    <name type="scientific">Ornithorhynchus anatinus</name>
    <name type="common">Duckbill platypus</name>
    <dbReference type="NCBI Taxonomy" id="9258"/>
    <lineage>
        <taxon>Eukaryota</taxon>
        <taxon>Metazoa</taxon>
        <taxon>Chordata</taxon>
        <taxon>Craniata</taxon>
        <taxon>Vertebrata</taxon>
        <taxon>Euteleostomi</taxon>
        <taxon>Mammalia</taxon>
        <taxon>Monotremata</taxon>
        <taxon>Ornithorhynchidae</taxon>
        <taxon>Ornithorhynchus</taxon>
    </lineage>
</organism>
<dbReference type="InParanoid" id="A0A6I8N489"/>
<evidence type="ECO:0000256" key="1">
    <source>
        <dbReference type="SAM" id="MobiDB-lite"/>
    </source>
</evidence>
<feature type="domain" description="PH" evidence="2">
    <location>
        <begin position="724"/>
        <end position="831"/>
    </location>
</feature>
<dbReference type="PANTHER" id="PTHR45845:SF4">
    <property type="entry name" value="PLECKSTRIN HOMOLOGY DOMAIN CONTAINING, FAMILY G (WITH RHOGEF DOMAIN) MEMBER 4"/>
    <property type="match status" value="1"/>
</dbReference>
<dbReference type="PROSITE" id="PS50010">
    <property type="entry name" value="DH_2"/>
    <property type="match status" value="1"/>
</dbReference>
<feature type="region of interest" description="Disordered" evidence="1">
    <location>
        <begin position="1"/>
        <end position="28"/>
    </location>
</feature>
<dbReference type="SUPFAM" id="SSF50729">
    <property type="entry name" value="PH domain-like"/>
    <property type="match status" value="1"/>
</dbReference>
<dbReference type="Proteomes" id="UP000002279">
    <property type="component" value="Chromosome X1"/>
</dbReference>
<keyword evidence="5" id="KW-1185">Reference proteome</keyword>
<dbReference type="InterPro" id="IPR035899">
    <property type="entry name" value="DBL_dom_sf"/>
</dbReference>
<feature type="region of interest" description="Disordered" evidence="1">
    <location>
        <begin position="392"/>
        <end position="414"/>
    </location>
</feature>
<dbReference type="AlphaFoldDB" id="A0A6I8N489"/>
<dbReference type="OMA" id="HGHATDW"/>
<dbReference type="Pfam" id="PF00621">
    <property type="entry name" value="RhoGEF"/>
    <property type="match status" value="1"/>
</dbReference>
<proteinExistence type="predicted"/>
<reference evidence="4 5" key="1">
    <citation type="journal article" date="2008" name="Nature">
        <title>Genome analysis of the platypus reveals unique signatures of evolution.</title>
        <authorList>
            <person name="Warren W.C."/>
            <person name="Hillier L.W."/>
            <person name="Marshall Graves J.A."/>
            <person name="Birney E."/>
            <person name="Ponting C.P."/>
            <person name="Grutzner F."/>
            <person name="Belov K."/>
            <person name="Miller W."/>
            <person name="Clarke L."/>
            <person name="Chinwalla A.T."/>
            <person name="Yang S.P."/>
            <person name="Heger A."/>
            <person name="Locke D.P."/>
            <person name="Miethke P."/>
            <person name="Waters P.D."/>
            <person name="Veyrunes F."/>
            <person name="Fulton L."/>
            <person name="Fulton B."/>
            <person name="Graves T."/>
            <person name="Wallis J."/>
            <person name="Puente X.S."/>
            <person name="Lopez-Otin C."/>
            <person name="Ordonez G.R."/>
            <person name="Eichler E.E."/>
            <person name="Chen L."/>
            <person name="Cheng Z."/>
            <person name="Deakin J.E."/>
            <person name="Alsop A."/>
            <person name="Thompson K."/>
            <person name="Kirby P."/>
            <person name="Papenfuss A.T."/>
            <person name="Wakefield M.J."/>
            <person name="Olender T."/>
            <person name="Lancet D."/>
            <person name="Huttley G.A."/>
            <person name="Smit A.F."/>
            <person name="Pask A."/>
            <person name="Temple-Smith P."/>
            <person name="Batzer M.A."/>
            <person name="Walker J.A."/>
            <person name="Konkel M.K."/>
            <person name="Harris R.S."/>
            <person name="Whittington C.M."/>
            <person name="Wong E.S."/>
            <person name="Gemmell N.J."/>
            <person name="Buschiazzo E."/>
            <person name="Vargas Jentzsch I.M."/>
            <person name="Merkel A."/>
            <person name="Schmitz J."/>
            <person name="Zemann A."/>
            <person name="Churakov G."/>
            <person name="Kriegs J.O."/>
            <person name="Brosius J."/>
            <person name="Murchison E.P."/>
            <person name="Sachidanandam R."/>
            <person name="Smith C."/>
            <person name="Hannon G.J."/>
            <person name="Tsend-Ayush E."/>
            <person name="McMillan D."/>
            <person name="Attenborough R."/>
            <person name="Rens W."/>
            <person name="Ferguson-Smith M."/>
            <person name="Lefevre C.M."/>
            <person name="Sharp J.A."/>
            <person name="Nicholas K.R."/>
            <person name="Ray D.A."/>
            <person name="Kube M."/>
            <person name="Reinhardt R."/>
            <person name="Pringle T.H."/>
            <person name="Taylor J."/>
            <person name="Jones R.C."/>
            <person name="Nixon B."/>
            <person name="Dacheux J.L."/>
            <person name="Niwa H."/>
            <person name="Sekita Y."/>
            <person name="Huang X."/>
            <person name="Stark A."/>
            <person name="Kheradpour P."/>
            <person name="Kellis M."/>
            <person name="Flicek P."/>
            <person name="Chen Y."/>
            <person name="Webber C."/>
            <person name="Hardison R."/>
            <person name="Nelson J."/>
            <person name="Hallsworth-Pepin K."/>
            <person name="Delehaunty K."/>
            <person name="Markovic C."/>
            <person name="Minx P."/>
            <person name="Feng Y."/>
            <person name="Kremitzki C."/>
            <person name="Mitreva M."/>
            <person name="Glasscock J."/>
            <person name="Wylie T."/>
            <person name="Wohldmann P."/>
            <person name="Thiru P."/>
            <person name="Nhan M.N."/>
            <person name="Pohl C.S."/>
            <person name="Smith S.M."/>
            <person name="Hou S."/>
            <person name="Nefedov M."/>
            <person name="de Jong P.J."/>
            <person name="Renfree M.B."/>
            <person name="Mardis E.R."/>
            <person name="Wilson R.K."/>
        </authorList>
    </citation>
    <scope>NUCLEOTIDE SEQUENCE [LARGE SCALE GENOMIC DNA]</scope>
    <source>
        <strain evidence="4 5">Glennie</strain>
    </source>
</reference>
<dbReference type="Bgee" id="ENSOANG00000036976">
    <property type="expression patterns" value="Expressed in testis and 4 other cell types or tissues"/>
</dbReference>
<evidence type="ECO:0000313" key="4">
    <source>
        <dbReference type="Ensembl" id="ENSOANP00000035788.1"/>
    </source>
</evidence>
<dbReference type="InterPro" id="IPR052231">
    <property type="entry name" value="Rho_GEF_signaling-related"/>
</dbReference>
<feature type="domain" description="DH" evidence="3">
    <location>
        <begin position="534"/>
        <end position="712"/>
    </location>
</feature>
<dbReference type="CDD" id="cd00160">
    <property type="entry name" value="RhoGEF"/>
    <property type="match status" value="1"/>
</dbReference>
<dbReference type="SUPFAM" id="SSF48065">
    <property type="entry name" value="DBL homology domain (DH-domain)"/>
    <property type="match status" value="1"/>
</dbReference>
<evidence type="ECO:0000313" key="5">
    <source>
        <dbReference type="Proteomes" id="UP000002279"/>
    </source>
</evidence>
<evidence type="ECO:0008006" key="6">
    <source>
        <dbReference type="Google" id="ProtNLM"/>
    </source>
</evidence>
<dbReference type="CDD" id="cd13242">
    <property type="entry name" value="PH_puratrophin-1"/>
    <property type="match status" value="1"/>
</dbReference>
<dbReference type="InterPro" id="IPR055251">
    <property type="entry name" value="SOS1_NGEF_PH"/>
</dbReference>
<dbReference type="InterPro" id="IPR011993">
    <property type="entry name" value="PH-like_dom_sf"/>
</dbReference>
<dbReference type="InterPro" id="IPR001849">
    <property type="entry name" value="PH_domain"/>
</dbReference>